<proteinExistence type="predicted"/>
<dbReference type="EMBL" id="HG994582">
    <property type="protein sequence ID" value="CAF2894346.1"/>
    <property type="molecule type" value="Genomic_DNA"/>
</dbReference>
<sequence length="131" mass="15332">MSHHGGHKNNKYEIYKKNILNLLSKDTIAIQISCSLRLDEQRLILLESSHPYESEATQSISPPKSDNSPCWIRWTNLYKCHRRFHNREVPLSQRILLDTPSSQRIIYRQQPVPERVISLQIKRGIDNDTKG</sequence>
<organism evidence="1 2">
    <name type="scientific">Lepeophtheirus salmonis</name>
    <name type="common">Salmon louse</name>
    <name type="synonym">Caligus salmonis</name>
    <dbReference type="NCBI Taxonomy" id="72036"/>
    <lineage>
        <taxon>Eukaryota</taxon>
        <taxon>Metazoa</taxon>
        <taxon>Ecdysozoa</taxon>
        <taxon>Arthropoda</taxon>
        <taxon>Crustacea</taxon>
        <taxon>Multicrustacea</taxon>
        <taxon>Hexanauplia</taxon>
        <taxon>Copepoda</taxon>
        <taxon>Siphonostomatoida</taxon>
        <taxon>Caligidae</taxon>
        <taxon>Lepeophtheirus</taxon>
    </lineage>
</organism>
<accession>A0A7R8H634</accession>
<keyword evidence="2" id="KW-1185">Reference proteome</keyword>
<protein>
    <submittedName>
        <fullName evidence="1">(salmon louse) hypothetical protein</fullName>
    </submittedName>
</protein>
<gene>
    <name evidence="1" type="ORF">LSAA_7127</name>
</gene>
<dbReference type="AlphaFoldDB" id="A0A7R8H634"/>
<dbReference type="Proteomes" id="UP000675881">
    <property type="component" value="Chromosome 3"/>
</dbReference>
<evidence type="ECO:0000313" key="2">
    <source>
        <dbReference type="Proteomes" id="UP000675881"/>
    </source>
</evidence>
<evidence type="ECO:0000313" key="1">
    <source>
        <dbReference type="EMBL" id="CAF2894346.1"/>
    </source>
</evidence>
<name>A0A7R8H634_LEPSM</name>
<reference evidence="1" key="1">
    <citation type="submission" date="2021-02" db="EMBL/GenBank/DDBJ databases">
        <authorList>
            <person name="Bekaert M."/>
        </authorList>
    </citation>
    <scope>NUCLEOTIDE SEQUENCE</scope>
    <source>
        <strain evidence="1">IoA-00</strain>
    </source>
</reference>